<evidence type="ECO:0000313" key="1">
    <source>
        <dbReference type="EMBL" id="NLT79252.1"/>
    </source>
</evidence>
<reference evidence="1" key="1">
    <citation type="journal article" date="2020" name="Biotechnol. Biofuels">
        <title>New insights from the biogas microbiome by comprehensive genome-resolved metagenomics of nearly 1600 species originating from multiple anaerobic digesters.</title>
        <authorList>
            <person name="Campanaro S."/>
            <person name="Treu L."/>
            <person name="Rodriguez-R L.M."/>
            <person name="Kovalovszki A."/>
            <person name="Ziels R.M."/>
            <person name="Maus I."/>
            <person name="Zhu X."/>
            <person name="Kougias P.G."/>
            <person name="Basile A."/>
            <person name="Luo G."/>
            <person name="Schluter A."/>
            <person name="Konstantinidis K.T."/>
            <person name="Angelidaki I."/>
        </authorList>
    </citation>
    <scope>NUCLEOTIDE SEQUENCE</scope>
    <source>
        <strain evidence="1">AS01afH2WH_6</strain>
    </source>
</reference>
<dbReference type="Pfam" id="PF11305">
    <property type="entry name" value="DUF3107"/>
    <property type="match status" value="1"/>
</dbReference>
<dbReference type="RefSeq" id="WP_273172966.1">
    <property type="nucleotide sequence ID" value="NZ_CP181270.1"/>
</dbReference>
<reference evidence="1" key="2">
    <citation type="submission" date="2020-01" db="EMBL/GenBank/DDBJ databases">
        <authorList>
            <person name="Campanaro S."/>
        </authorList>
    </citation>
    <scope>NUCLEOTIDE SEQUENCE</scope>
    <source>
        <strain evidence="1">AS01afH2WH_6</strain>
    </source>
</reference>
<organism evidence="1 2">
    <name type="scientific">Bifidobacterium crudilactis</name>
    <dbReference type="NCBI Taxonomy" id="327277"/>
    <lineage>
        <taxon>Bacteria</taxon>
        <taxon>Bacillati</taxon>
        <taxon>Actinomycetota</taxon>
        <taxon>Actinomycetes</taxon>
        <taxon>Bifidobacteriales</taxon>
        <taxon>Bifidobacteriaceae</taxon>
        <taxon>Bifidobacterium</taxon>
    </lineage>
</organism>
<accession>A0A971ICK4</accession>
<evidence type="ECO:0000313" key="2">
    <source>
        <dbReference type="Proteomes" id="UP000767327"/>
    </source>
</evidence>
<gene>
    <name evidence="1" type="ORF">GXW98_03060</name>
</gene>
<proteinExistence type="predicted"/>
<dbReference type="AlphaFoldDB" id="A0A971ICK4"/>
<sequence length="74" mass="7923">MDIEIGIRNVTRTVSFSTDESAEDVAQKIEQSLASDKALDLTDNRGRRFVVPAQALGYAIIGSDTSHPVGFGAL</sequence>
<dbReference type="Proteomes" id="UP000767327">
    <property type="component" value="Unassembled WGS sequence"/>
</dbReference>
<protein>
    <submittedName>
        <fullName evidence="1">DUF3107 domain-containing protein</fullName>
    </submittedName>
</protein>
<name>A0A971ICK4_9BIFI</name>
<dbReference type="InterPro" id="IPR021456">
    <property type="entry name" value="DUF3107"/>
</dbReference>
<comment type="caution">
    <text evidence="1">The sequence shown here is derived from an EMBL/GenBank/DDBJ whole genome shotgun (WGS) entry which is preliminary data.</text>
</comment>
<dbReference type="EMBL" id="JAAXZR010000012">
    <property type="protein sequence ID" value="NLT79252.1"/>
    <property type="molecule type" value="Genomic_DNA"/>
</dbReference>